<dbReference type="GO" id="GO:0005840">
    <property type="term" value="C:ribosome"/>
    <property type="evidence" value="ECO:0007669"/>
    <property type="project" value="InterPro"/>
</dbReference>
<dbReference type="Proteomes" id="UP001420932">
    <property type="component" value="Unassembled WGS sequence"/>
</dbReference>
<feature type="region of interest" description="Disordered" evidence="1">
    <location>
        <begin position="1"/>
        <end position="23"/>
    </location>
</feature>
<dbReference type="AlphaFoldDB" id="A0AAP0Q5S4"/>
<dbReference type="PANTHER" id="PTHR45987">
    <property type="entry name" value="39S RIBOSOMAL PROTEIN L12"/>
    <property type="match status" value="1"/>
</dbReference>
<name>A0AAP0Q5S4_9MAGN</name>
<gene>
    <name evidence="2" type="ORF">Syun_000660</name>
</gene>
<dbReference type="GO" id="GO:0003735">
    <property type="term" value="F:structural constituent of ribosome"/>
    <property type="evidence" value="ECO:0007669"/>
    <property type="project" value="InterPro"/>
</dbReference>
<proteinExistence type="predicted"/>
<keyword evidence="3" id="KW-1185">Reference proteome</keyword>
<sequence length="70" mass="7783">MDVGSQGKASARSAKAEEKKAEKTTFDVKLEKFDAAAKIKVIKEEGYKALWLHLPEINSKYTSELIIADL</sequence>
<dbReference type="PANTHER" id="PTHR45987:SF6">
    <property type="entry name" value="RIBOSOMAL PROTEIN L12_ ATP-DEPENDENT CLP PROTEASE ADAPTOR PROTEIN CLPS FAMILY PROTEIN"/>
    <property type="match status" value="1"/>
</dbReference>
<dbReference type="InterPro" id="IPR000206">
    <property type="entry name" value="Ribosomal_bL12"/>
</dbReference>
<organism evidence="2 3">
    <name type="scientific">Stephania yunnanensis</name>
    <dbReference type="NCBI Taxonomy" id="152371"/>
    <lineage>
        <taxon>Eukaryota</taxon>
        <taxon>Viridiplantae</taxon>
        <taxon>Streptophyta</taxon>
        <taxon>Embryophyta</taxon>
        <taxon>Tracheophyta</taxon>
        <taxon>Spermatophyta</taxon>
        <taxon>Magnoliopsida</taxon>
        <taxon>Ranunculales</taxon>
        <taxon>Menispermaceae</taxon>
        <taxon>Menispermoideae</taxon>
        <taxon>Cissampelideae</taxon>
        <taxon>Stephania</taxon>
    </lineage>
</organism>
<protein>
    <submittedName>
        <fullName evidence="2">Uncharacterized protein</fullName>
    </submittedName>
</protein>
<dbReference type="GO" id="GO:0003729">
    <property type="term" value="F:mRNA binding"/>
    <property type="evidence" value="ECO:0007669"/>
    <property type="project" value="TreeGrafter"/>
</dbReference>
<feature type="compositionally biased region" description="Basic and acidic residues" evidence="1">
    <location>
        <begin position="14"/>
        <end position="23"/>
    </location>
</feature>
<evidence type="ECO:0000313" key="2">
    <source>
        <dbReference type="EMBL" id="KAK9168520.1"/>
    </source>
</evidence>
<evidence type="ECO:0000256" key="1">
    <source>
        <dbReference type="SAM" id="MobiDB-lite"/>
    </source>
</evidence>
<accession>A0AAP0Q5S4</accession>
<reference evidence="2 3" key="1">
    <citation type="submission" date="2024-01" db="EMBL/GenBank/DDBJ databases">
        <title>Genome assemblies of Stephania.</title>
        <authorList>
            <person name="Yang L."/>
        </authorList>
    </citation>
    <scope>NUCLEOTIDE SEQUENCE [LARGE SCALE GENOMIC DNA]</scope>
    <source>
        <strain evidence="2">YNDBR</strain>
        <tissue evidence="2">Leaf</tissue>
    </source>
</reference>
<comment type="caution">
    <text evidence="2">The sequence shown here is derived from an EMBL/GenBank/DDBJ whole genome shotgun (WGS) entry which is preliminary data.</text>
</comment>
<dbReference type="EMBL" id="JBBNAF010000001">
    <property type="protein sequence ID" value="KAK9168520.1"/>
    <property type="molecule type" value="Genomic_DNA"/>
</dbReference>
<dbReference type="GO" id="GO:0006412">
    <property type="term" value="P:translation"/>
    <property type="evidence" value="ECO:0007669"/>
    <property type="project" value="InterPro"/>
</dbReference>
<evidence type="ECO:0000313" key="3">
    <source>
        <dbReference type="Proteomes" id="UP001420932"/>
    </source>
</evidence>